<dbReference type="InterPro" id="IPR005151">
    <property type="entry name" value="Tail-specific_protease"/>
</dbReference>
<gene>
    <name evidence="2" type="ORF">ACFFIP_13155</name>
</gene>
<evidence type="ECO:0000313" key="3">
    <source>
        <dbReference type="Proteomes" id="UP001589797"/>
    </source>
</evidence>
<organism evidence="2 3">
    <name type="scientific">Fontibacter flavus</name>
    <dbReference type="NCBI Taxonomy" id="654838"/>
    <lineage>
        <taxon>Bacteria</taxon>
        <taxon>Pseudomonadati</taxon>
        <taxon>Bacteroidota</taxon>
        <taxon>Cytophagia</taxon>
        <taxon>Cytophagales</taxon>
        <taxon>Cyclobacteriaceae</taxon>
        <taxon>Fontibacter</taxon>
    </lineage>
</organism>
<dbReference type="PANTHER" id="PTHR32060:SF22">
    <property type="entry name" value="CARBOXYL-TERMINAL-PROCESSING PEPTIDASE 3, CHLOROPLASTIC"/>
    <property type="match status" value="1"/>
</dbReference>
<dbReference type="Proteomes" id="UP001589797">
    <property type="component" value="Unassembled WGS sequence"/>
</dbReference>
<dbReference type="Gene3D" id="3.90.226.10">
    <property type="entry name" value="2-enoyl-CoA Hydratase, Chain A, domain 1"/>
    <property type="match status" value="1"/>
</dbReference>
<sequence>MIRKRASWFLIASLMIAISYFASLSDPIIDESINLVNIDSYISKVEMSNDIDSLTFTFERIHPNPYRFSDRIHFFSRRDAIKKELPDSLSIINFWRIIDQLIIEYNDAHSNAHDSYILTDYVKKGKKFFPFPAKISNNQIIISGDDSMSSTLPPGTEIIKINGKTSEELISDLLKHASKETQPLKVLEISDDFGFYLWKTYEWETEYQVQFKKNEDSSIDSIMVAGVLWEDRKSYKKTNSESYTFKVLEEKVGYIKISDFNGNEKEYQDFYKRSFQSLKDINSSELILDFRGHDGGADSYGEHLAKYFAKEPFRKLSKAYWKITPEFKEAFDRKFVPKSIRWFKPIYLVNEYSSIFYGAKPNEMVEVNYEMINPLPFKEKFIGNVYLIIDHNTFSAGSIFAEMFKFYNMGKVIGKPTGNLYSFNGFALANFTLPNSKLSYQVSSVYNVANNGKDGLISVEPDDHINTEEDPVSYIFREYIRR</sequence>
<reference evidence="2 3" key="1">
    <citation type="submission" date="2024-09" db="EMBL/GenBank/DDBJ databases">
        <authorList>
            <person name="Sun Q."/>
            <person name="Mori K."/>
        </authorList>
    </citation>
    <scope>NUCLEOTIDE SEQUENCE [LARGE SCALE GENOMIC DNA]</scope>
    <source>
        <strain evidence="2 3">CCM 7650</strain>
    </source>
</reference>
<evidence type="ECO:0000259" key="1">
    <source>
        <dbReference type="Pfam" id="PF03572"/>
    </source>
</evidence>
<evidence type="ECO:0000313" key="2">
    <source>
        <dbReference type="EMBL" id="MFC0263634.1"/>
    </source>
</evidence>
<keyword evidence="3" id="KW-1185">Reference proteome</keyword>
<dbReference type="PANTHER" id="PTHR32060">
    <property type="entry name" value="TAIL-SPECIFIC PROTEASE"/>
    <property type="match status" value="1"/>
</dbReference>
<accession>A0ABV6FVI2</accession>
<dbReference type="EMBL" id="JBHLWI010000037">
    <property type="protein sequence ID" value="MFC0263634.1"/>
    <property type="molecule type" value="Genomic_DNA"/>
</dbReference>
<dbReference type="InterPro" id="IPR029045">
    <property type="entry name" value="ClpP/crotonase-like_dom_sf"/>
</dbReference>
<dbReference type="SUPFAM" id="SSF52096">
    <property type="entry name" value="ClpP/crotonase"/>
    <property type="match status" value="1"/>
</dbReference>
<proteinExistence type="predicted"/>
<dbReference type="Pfam" id="PF03572">
    <property type="entry name" value="Peptidase_S41"/>
    <property type="match status" value="1"/>
</dbReference>
<dbReference type="RefSeq" id="WP_382388120.1">
    <property type="nucleotide sequence ID" value="NZ_JBHLWI010000037.1"/>
</dbReference>
<protein>
    <submittedName>
        <fullName evidence="2">S41 family peptidase</fullName>
    </submittedName>
</protein>
<feature type="domain" description="Tail specific protease" evidence="1">
    <location>
        <begin position="251"/>
        <end position="449"/>
    </location>
</feature>
<name>A0ABV6FVI2_9BACT</name>
<comment type="caution">
    <text evidence="2">The sequence shown here is derived from an EMBL/GenBank/DDBJ whole genome shotgun (WGS) entry which is preliminary data.</text>
</comment>